<protein>
    <submittedName>
        <fullName evidence="2">(apollo) hypothetical protein</fullName>
    </submittedName>
</protein>
<dbReference type="PANTHER" id="PTHR46599:SF3">
    <property type="entry name" value="PIGGYBAC TRANSPOSABLE ELEMENT-DERIVED PROTEIN 4"/>
    <property type="match status" value="1"/>
</dbReference>
<proteinExistence type="predicted"/>
<dbReference type="Pfam" id="PF13843">
    <property type="entry name" value="DDE_Tnp_1_7"/>
    <property type="match status" value="1"/>
</dbReference>
<evidence type="ECO:0000313" key="2">
    <source>
        <dbReference type="EMBL" id="CAG5035484.1"/>
    </source>
</evidence>
<reference evidence="2" key="1">
    <citation type="submission" date="2021-04" db="EMBL/GenBank/DDBJ databases">
        <authorList>
            <person name="Tunstrom K."/>
        </authorList>
    </citation>
    <scope>NUCLEOTIDE SEQUENCE</scope>
</reference>
<dbReference type="InterPro" id="IPR029526">
    <property type="entry name" value="PGBD"/>
</dbReference>
<dbReference type="OrthoDB" id="5876240at2759"/>
<evidence type="ECO:0000259" key="1">
    <source>
        <dbReference type="Pfam" id="PF13843"/>
    </source>
</evidence>
<gene>
    <name evidence="2" type="ORF">PAPOLLO_LOCUS20571</name>
</gene>
<evidence type="ECO:0000313" key="3">
    <source>
        <dbReference type="Proteomes" id="UP000691718"/>
    </source>
</evidence>
<feature type="domain" description="PiggyBac transposable element-derived protein" evidence="1">
    <location>
        <begin position="108"/>
        <end position="220"/>
    </location>
</feature>
<comment type="caution">
    <text evidence="2">The sequence shown here is derived from an EMBL/GenBank/DDBJ whole genome shotgun (WGS) entry which is preliminary data.</text>
</comment>
<accession>A0A8S3XNG3</accession>
<sequence length="237" mass="27647">MLFDELDLTLDDFREVEHIESQFRETESHSSDNVEVIRFSNRRARKSCIVPSDTEDEEVLVPSPSESGYIPNTEWHEPQGKKPKVITYTEISGLKPMHLRHALAGGQPGDFYNLMVPEALLEDIARQTNIFAAQVLSKSRLSRQSRLHLWKDTDKTEIKKFFGLIIWMGLVKLPKLALYWPNNPMYAQPFAKNIMSRNRFEILLRMLHFSNNEEARENDRILLTTINLMNICVWMRA</sequence>
<keyword evidence="3" id="KW-1185">Reference proteome</keyword>
<dbReference type="AlphaFoldDB" id="A0A8S3XNG3"/>
<name>A0A8S3XNG3_PARAO</name>
<organism evidence="2 3">
    <name type="scientific">Parnassius apollo</name>
    <name type="common">Apollo butterfly</name>
    <name type="synonym">Papilio apollo</name>
    <dbReference type="NCBI Taxonomy" id="110799"/>
    <lineage>
        <taxon>Eukaryota</taxon>
        <taxon>Metazoa</taxon>
        <taxon>Ecdysozoa</taxon>
        <taxon>Arthropoda</taxon>
        <taxon>Hexapoda</taxon>
        <taxon>Insecta</taxon>
        <taxon>Pterygota</taxon>
        <taxon>Neoptera</taxon>
        <taxon>Endopterygota</taxon>
        <taxon>Lepidoptera</taxon>
        <taxon>Glossata</taxon>
        <taxon>Ditrysia</taxon>
        <taxon>Papilionoidea</taxon>
        <taxon>Papilionidae</taxon>
        <taxon>Parnassiinae</taxon>
        <taxon>Parnassini</taxon>
        <taxon>Parnassius</taxon>
        <taxon>Parnassius</taxon>
    </lineage>
</organism>
<dbReference type="PANTHER" id="PTHR46599">
    <property type="entry name" value="PIGGYBAC TRANSPOSABLE ELEMENT-DERIVED PROTEIN 4"/>
    <property type="match status" value="1"/>
</dbReference>
<dbReference type="Proteomes" id="UP000691718">
    <property type="component" value="Unassembled WGS sequence"/>
</dbReference>
<dbReference type="EMBL" id="CAJQZP010001271">
    <property type="protein sequence ID" value="CAG5035484.1"/>
    <property type="molecule type" value="Genomic_DNA"/>
</dbReference>